<name>A0A835ZBI8_9STRA</name>
<proteinExistence type="predicted"/>
<dbReference type="AlphaFoldDB" id="A0A835ZBI8"/>
<evidence type="ECO:0000313" key="2">
    <source>
        <dbReference type="Proteomes" id="UP000664859"/>
    </source>
</evidence>
<dbReference type="Proteomes" id="UP000664859">
    <property type="component" value="Unassembled WGS sequence"/>
</dbReference>
<comment type="caution">
    <text evidence="1">The sequence shown here is derived from an EMBL/GenBank/DDBJ whole genome shotgun (WGS) entry which is preliminary data.</text>
</comment>
<protein>
    <submittedName>
        <fullName evidence="1">Uncharacterized protein</fullName>
    </submittedName>
</protein>
<accession>A0A835ZBI8</accession>
<dbReference type="EMBL" id="JAFCMP010000030">
    <property type="protein sequence ID" value="KAG5190701.1"/>
    <property type="molecule type" value="Genomic_DNA"/>
</dbReference>
<gene>
    <name evidence="1" type="ORF">JKP88DRAFT_285819</name>
</gene>
<organism evidence="1 2">
    <name type="scientific">Tribonema minus</name>
    <dbReference type="NCBI Taxonomy" id="303371"/>
    <lineage>
        <taxon>Eukaryota</taxon>
        <taxon>Sar</taxon>
        <taxon>Stramenopiles</taxon>
        <taxon>Ochrophyta</taxon>
        <taxon>PX clade</taxon>
        <taxon>Xanthophyceae</taxon>
        <taxon>Tribonematales</taxon>
        <taxon>Tribonemataceae</taxon>
        <taxon>Tribonema</taxon>
    </lineage>
</organism>
<evidence type="ECO:0000313" key="1">
    <source>
        <dbReference type="EMBL" id="KAG5190701.1"/>
    </source>
</evidence>
<reference evidence="1" key="1">
    <citation type="submission" date="2021-02" db="EMBL/GenBank/DDBJ databases">
        <title>First Annotated Genome of the Yellow-green Alga Tribonema minus.</title>
        <authorList>
            <person name="Mahan K.M."/>
        </authorList>
    </citation>
    <scope>NUCLEOTIDE SEQUENCE</scope>
    <source>
        <strain evidence="1">UTEX B ZZ1240</strain>
    </source>
</reference>
<sequence>MLNYAQVAGLAADPATARWLRDQGAPWPSALYALAVTSDRAVPPPHGTEDLAAAAEAVVAQPGNTVTFMCWRLPALRWAIAAGAPWGTWSAVVCRALLGGGARGTWSAAVCPMRT</sequence>
<keyword evidence="2" id="KW-1185">Reference proteome</keyword>